<protein>
    <submittedName>
        <fullName evidence="1">Uncharacterized protein</fullName>
    </submittedName>
</protein>
<accession>A0ACB9AIM8</accession>
<reference evidence="2" key="1">
    <citation type="journal article" date="2022" name="Mol. Ecol. Resour.">
        <title>The genomes of chicory, endive, great burdock and yacon provide insights into Asteraceae palaeo-polyploidization history and plant inulin production.</title>
        <authorList>
            <person name="Fan W."/>
            <person name="Wang S."/>
            <person name="Wang H."/>
            <person name="Wang A."/>
            <person name="Jiang F."/>
            <person name="Liu H."/>
            <person name="Zhao H."/>
            <person name="Xu D."/>
            <person name="Zhang Y."/>
        </authorList>
    </citation>
    <scope>NUCLEOTIDE SEQUENCE [LARGE SCALE GENOMIC DNA]</scope>
    <source>
        <strain evidence="2">cv. Punajuju</strain>
    </source>
</reference>
<sequence>MSVSGKIPFRFGETVEARFETQSFSGEIPETMEGLRFLKFLNLFTLGWLTFRHGFRLGKTVIQLHLRTIWILQFIESSKISTWRSSAGGSNTVVSVLGNDVYCVGFDQKRIKVFNIKKGTKMRA</sequence>
<keyword evidence="2" id="KW-1185">Reference proteome</keyword>
<reference evidence="1 2" key="2">
    <citation type="journal article" date="2022" name="Mol. Ecol. Resour.">
        <title>The genomes of chicory, endive, great burdock and yacon provide insights into Asteraceae paleo-polyploidization history and plant inulin production.</title>
        <authorList>
            <person name="Fan W."/>
            <person name="Wang S."/>
            <person name="Wang H."/>
            <person name="Wang A."/>
            <person name="Jiang F."/>
            <person name="Liu H."/>
            <person name="Zhao H."/>
            <person name="Xu D."/>
            <person name="Zhang Y."/>
        </authorList>
    </citation>
    <scope>NUCLEOTIDE SEQUENCE [LARGE SCALE GENOMIC DNA]</scope>
    <source>
        <strain evidence="2">cv. Punajuju</strain>
        <tissue evidence="1">Leaves</tissue>
    </source>
</reference>
<gene>
    <name evidence="1" type="ORF">L2E82_39121</name>
</gene>
<organism evidence="1 2">
    <name type="scientific">Cichorium intybus</name>
    <name type="common">Chicory</name>
    <dbReference type="NCBI Taxonomy" id="13427"/>
    <lineage>
        <taxon>Eukaryota</taxon>
        <taxon>Viridiplantae</taxon>
        <taxon>Streptophyta</taxon>
        <taxon>Embryophyta</taxon>
        <taxon>Tracheophyta</taxon>
        <taxon>Spermatophyta</taxon>
        <taxon>Magnoliopsida</taxon>
        <taxon>eudicotyledons</taxon>
        <taxon>Gunneridae</taxon>
        <taxon>Pentapetalae</taxon>
        <taxon>asterids</taxon>
        <taxon>campanulids</taxon>
        <taxon>Asterales</taxon>
        <taxon>Asteraceae</taxon>
        <taxon>Cichorioideae</taxon>
        <taxon>Cichorieae</taxon>
        <taxon>Cichoriinae</taxon>
        <taxon>Cichorium</taxon>
    </lineage>
</organism>
<dbReference type="EMBL" id="CM042015">
    <property type="protein sequence ID" value="KAI3709361.1"/>
    <property type="molecule type" value="Genomic_DNA"/>
</dbReference>
<evidence type="ECO:0000313" key="1">
    <source>
        <dbReference type="EMBL" id="KAI3709361.1"/>
    </source>
</evidence>
<evidence type="ECO:0000313" key="2">
    <source>
        <dbReference type="Proteomes" id="UP001055811"/>
    </source>
</evidence>
<dbReference type="Proteomes" id="UP001055811">
    <property type="component" value="Linkage Group LG07"/>
</dbReference>
<comment type="caution">
    <text evidence="1">The sequence shown here is derived from an EMBL/GenBank/DDBJ whole genome shotgun (WGS) entry which is preliminary data.</text>
</comment>
<proteinExistence type="predicted"/>
<name>A0ACB9AIM8_CICIN</name>